<reference evidence="2" key="1">
    <citation type="submission" date="2014-11" db="EMBL/GenBank/DDBJ databases">
        <authorList>
            <person name="Amaro Gonzalez C."/>
        </authorList>
    </citation>
    <scope>NUCLEOTIDE SEQUENCE</scope>
</reference>
<feature type="compositionally biased region" description="Polar residues" evidence="1">
    <location>
        <begin position="33"/>
        <end position="42"/>
    </location>
</feature>
<organism evidence="2">
    <name type="scientific">Anguilla anguilla</name>
    <name type="common">European freshwater eel</name>
    <name type="synonym">Muraena anguilla</name>
    <dbReference type="NCBI Taxonomy" id="7936"/>
    <lineage>
        <taxon>Eukaryota</taxon>
        <taxon>Metazoa</taxon>
        <taxon>Chordata</taxon>
        <taxon>Craniata</taxon>
        <taxon>Vertebrata</taxon>
        <taxon>Euteleostomi</taxon>
        <taxon>Actinopterygii</taxon>
        <taxon>Neopterygii</taxon>
        <taxon>Teleostei</taxon>
        <taxon>Anguilliformes</taxon>
        <taxon>Anguillidae</taxon>
        <taxon>Anguilla</taxon>
    </lineage>
</organism>
<name>A0A0E9T935_ANGAN</name>
<evidence type="ECO:0000256" key="1">
    <source>
        <dbReference type="SAM" id="MobiDB-lite"/>
    </source>
</evidence>
<protein>
    <submittedName>
        <fullName evidence="2">Uncharacterized protein</fullName>
    </submittedName>
</protein>
<proteinExistence type="predicted"/>
<evidence type="ECO:0000313" key="2">
    <source>
        <dbReference type="EMBL" id="JAH49922.1"/>
    </source>
</evidence>
<sequence length="50" mass="5682">MNPGFSSHLLFYQVIRLQVFSSHHPFTIRSHDSGFSSKSCSTRSHDSTVQ</sequence>
<accession>A0A0E9T935</accession>
<dbReference type="EMBL" id="GBXM01058655">
    <property type="protein sequence ID" value="JAH49922.1"/>
    <property type="molecule type" value="Transcribed_RNA"/>
</dbReference>
<feature type="region of interest" description="Disordered" evidence="1">
    <location>
        <begin position="28"/>
        <end position="50"/>
    </location>
</feature>
<reference evidence="2" key="2">
    <citation type="journal article" date="2015" name="Fish Shellfish Immunol.">
        <title>Early steps in the European eel (Anguilla anguilla)-Vibrio vulnificus interaction in the gills: Role of the RtxA13 toxin.</title>
        <authorList>
            <person name="Callol A."/>
            <person name="Pajuelo D."/>
            <person name="Ebbesson L."/>
            <person name="Teles M."/>
            <person name="MacKenzie S."/>
            <person name="Amaro C."/>
        </authorList>
    </citation>
    <scope>NUCLEOTIDE SEQUENCE</scope>
</reference>
<dbReference type="AlphaFoldDB" id="A0A0E9T935"/>